<dbReference type="OMA" id="RNVKGCW"/>
<dbReference type="EC" id="1.1.3.20" evidence="5"/>
<gene>
    <name evidence="16" type="ORF">B7463_g10767</name>
</gene>
<evidence type="ECO:0000256" key="12">
    <source>
        <dbReference type="PIRSR" id="PIRSR028937-1"/>
    </source>
</evidence>
<feature type="active site" description="Proton acceptor" evidence="12">
    <location>
        <position position="690"/>
    </location>
</feature>
<sequence>MQAPVVSPVGRVATSLPDLPTDNYFTPAQWATLMAIMDTVIPSIRKESTAFASGKDDVAHLTISDSEYQKIVDYVKEKIADAPDTDILDAYFDEKPSSNPEFQSLLKRTLQNYAREDARKGISFILSTLNTRVGSLVLTGYATPIQDQPAKVREAILERWRQSYLSPMNAVFKSLTAMAKNLWLKTSPAFPQAAGYPRIPKEHKPGPGFKFEFRQFKATSEPEVLETDVVIVGSGCGGAVCAKNLAEAGHRVIVVDKGYYIKPEQMPMDEVAAGIHLFDNGGVDMSEDGSMSVLSGGTWGGGGTVNWSASLQTQGFVRKEWAEDRGLKFFGTAEFQTCLDRVCQRMGVSADHIRHNHGNEVLLEGSRKLGYTAKAVPQNTAGNEHYDGYCTLGCCSGEKAGTTVTWLPDAARAGAEFIEGFKVDNVMFEQSKDTKKAIGIKGNWTSRNSKGDFDGPLSERVIREVVVKAKKVIISCGTLWSPIVLMNSGLKSPQIGRNLYLHPVLLATGIFKEDVRPWEGGILTSVCTTFENLDGHGHGAKLEATCMLPTYSMTYSHWKSGLDYKLRALKYRHSNSYISIVRDRDPGRVLKDPHSGNPRVQYTPSPFDRANILEGLIALAKILYVQGAEEIHVSIDGSSPFIRNPEDTTSTATNEEELDLGVTDPRFMAWLGELRKTNNKPPAGIFACAHQMGSNRMSVRPKDGVVDPKGRVWGIEDLYVSDASIFPSASGVNPMITNMAISDWISRNISKELRSAGRVEARL</sequence>
<evidence type="ECO:0000313" key="17">
    <source>
        <dbReference type="Proteomes" id="UP000258309"/>
    </source>
</evidence>
<dbReference type="EMBL" id="NCSJ02000323">
    <property type="protein sequence ID" value="RFU25570.1"/>
    <property type="molecule type" value="Genomic_DNA"/>
</dbReference>
<comment type="caution">
    <text evidence="16">The sequence shown here is derived from an EMBL/GenBank/DDBJ whole genome shotgun (WGS) entry which is preliminary data.</text>
</comment>
<feature type="domain" description="FAD-dependent oxidoreductase 2 FAD-binding" evidence="14">
    <location>
        <begin position="228"/>
        <end position="260"/>
    </location>
</feature>
<dbReference type="GO" id="GO:0016020">
    <property type="term" value="C:membrane"/>
    <property type="evidence" value="ECO:0007669"/>
    <property type="project" value="UniProtKB-SubCell"/>
</dbReference>
<comment type="similarity">
    <text evidence="4">Belongs to the GMC oxidoreductase family.</text>
</comment>
<dbReference type="PANTHER" id="PTHR46056">
    <property type="entry name" value="LONG-CHAIN-ALCOHOL OXIDASE"/>
    <property type="match status" value="1"/>
</dbReference>
<evidence type="ECO:0000256" key="6">
    <source>
        <dbReference type="ARBA" id="ARBA00022630"/>
    </source>
</evidence>
<keyword evidence="10" id="KW-0560">Oxidoreductase</keyword>
<dbReference type="InterPro" id="IPR036188">
    <property type="entry name" value="FAD/NAD-bd_sf"/>
</dbReference>
<dbReference type="Gene3D" id="3.50.50.60">
    <property type="entry name" value="FAD/NAD(P)-binding domain"/>
    <property type="match status" value="2"/>
</dbReference>
<evidence type="ECO:0000256" key="4">
    <source>
        <dbReference type="ARBA" id="ARBA00010790"/>
    </source>
</evidence>
<dbReference type="STRING" id="5539.A0A3E2GWS6"/>
<evidence type="ECO:0000256" key="9">
    <source>
        <dbReference type="ARBA" id="ARBA00022989"/>
    </source>
</evidence>
<dbReference type="SUPFAM" id="SSF51905">
    <property type="entry name" value="FAD/NAD(P)-binding domain"/>
    <property type="match status" value="1"/>
</dbReference>
<dbReference type="InterPro" id="IPR003953">
    <property type="entry name" value="FAD-dep_OxRdtase_2_FAD-bd"/>
</dbReference>
<feature type="domain" description="Glucose-methanol-choline oxidoreductase C-terminal" evidence="15">
    <location>
        <begin position="595"/>
        <end position="741"/>
    </location>
</feature>
<evidence type="ECO:0000256" key="5">
    <source>
        <dbReference type="ARBA" id="ARBA00013125"/>
    </source>
</evidence>
<dbReference type="PANTHER" id="PTHR46056:SF12">
    <property type="entry name" value="LONG-CHAIN-ALCOHOL OXIDASE"/>
    <property type="match status" value="1"/>
</dbReference>
<dbReference type="Pfam" id="PF00732">
    <property type="entry name" value="GMC_oxred_N"/>
    <property type="match status" value="1"/>
</dbReference>
<dbReference type="InterPro" id="IPR000172">
    <property type="entry name" value="GMC_OxRdtase_N"/>
</dbReference>
<evidence type="ECO:0000256" key="1">
    <source>
        <dbReference type="ARBA" id="ARBA00000920"/>
    </source>
</evidence>
<reference evidence="16 17" key="1">
    <citation type="submission" date="2018-05" db="EMBL/GenBank/DDBJ databases">
        <title>Draft genome sequence of Scytalidium lignicola DSM 105466, a ubiquitous saprotrophic fungus.</title>
        <authorList>
            <person name="Buettner E."/>
            <person name="Gebauer A.M."/>
            <person name="Hofrichter M."/>
            <person name="Liers C."/>
            <person name="Kellner H."/>
        </authorList>
    </citation>
    <scope>NUCLEOTIDE SEQUENCE [LARGE SCALE GENOMIC DNA]</scope>
    <source>
        <strain evidence="16 17">DSM 105466</strain>
    </source>
</reference>
<dbReference type="Pfam" id="PF00890">
    <property type="entry name" value="FAD_binding_2"/>
    <property type="match status" value="1"/>
</dbReference>
<name>A0A3E2GWS6_SCYLI</name>
<keyword evidence="17" id="KW-1185">Reference proteome</keyword>
<organism evidence="16 17">
    <name type="scientific">Scytalidium lignicola</name>
    <name type="common">Hyphomycete</name>
    <dbReference type="NCBI Taxonomy" id="5539"/>
    <lineage>
        <taxon>Eukaryota</taxon>
        <taxon>Fungi</taxon>
        <taxon>Dikarya</taxon>
        <taxon>Ascomycota</taxon>
        <taxon>Pezizomycotina</taxon>
        <taxon>Leotiomycetes</taxon>
        <taxon>Leotiomycetes incertae sedis</taxon>
        <taxon>Scytalidium</taxon>
    </lineage>
</organism>
<feature type="non-terminal residue" evidence="16">
    <location>
        <position position="1"/>
    </location>
</feature>
<dbReference type="PIRSF" id="PIRSF028937">
    <property type="entry name" value="Lg_Ch_AO"/>
    <property type="match status" value="1"/>
</dbReference>
<feature type="non-terminal residue" evidence="16">
    <location>
        <position position="763"/>
    </location>
</feature>
<keyword evidence="9" id="KW-1133">Transmembrane helix</keyword>
<keyword evidence="11" id="KW-0472">Membrane</keyword>
<evidence type="ECO:0000256" key="10">
    <source>
        <dbReference type="ARBA" id="ARBA00023002"/>
    </source>
</evidence>
<evidence type="ECO:0000256" key="11">
    <source>
        <dbReference type="ARBA" id="ARBA00023136"/>
    </source>
</evidence>
<evidence type="ECO:0000259" key="13">
    <source>
        <dbReference type="Pfam" id="PF00732"/>
    </source>
</evidence>
<feature type="domain" description="Glucose-methanol-choline oxidoreductase N-terminal" evidence="13">
    <location>
        <begin position="277"/>
        <end position="504"/>
    </location>
</feature>
<evidence type="ECO:0000256" key="8">
    <source>
        <dbReference type="ARBA" id="ARBA00022827"/>
    </source>
</evidence>
<dbReference type="AlphaFoldDB" id="A0A3E2GWS6"/>
<evidence type="ECO:0000256" key="3">
    <source>
        <dbReference type="ARBA" id="ARBA00004370"/>
    </source>
</evidence>
<accession>A0A3E2GWS6</accession>
<proteinExistence type="inferred from homology"/>
<dbReference type="Pfam" id="PF05199">
    <property type="entry name" value="GMC_oxred_C"/>
    <property type="match status" value="1"/>
</dbReference>
<dbReference type="GO" id="GO:0046577">
    <property type="term" value="F:long-chain-alcohol oxidase activity"/>
    <property type="evidence" value="ECO:0007669"/>
    <property type="project" value="UniProtKB-EC"/>
</dbReference>
<comment type="function">
    <text evidence="2">Long-chain fatty alcohol oxidase involved in the omega-oxidation pathway of lipid degradation.</text>
</comment>
<evidence type="ECO:0000256" key="2">
    <source>
        <dbReference type="ARBA" id="ARBA00003842"/>
    </source>
</evidence>
<evidence type="ECO:0000259" key="14">
    <source>
        <dbReference type="Pfam" id="PF00890"/>
    </source>
</evidence>
<dbReference type="InterPro" id="IPR012400">
    <property type="entry name" value="Long_Oxdase"/>
</dbReference>
<evidence type="ECO:0000313" key="16">
    <source>
        <dbReference type="EMBL" id="RFU25570.1"/>
    </source>
</evidence>
<dbReference type="OrthoDB" id="269227at2759"/>
<evidence type="ECO:0000259" key="15">
    <source>
        <dbReference type="Pfam" id="PF05199"/>
    </source>
</evidence>
<dbReference type="GO" id="GO:0050660">
    <property type="term" value="F:flavin adenine dinucleotide binding"/>
    <property type="evidence" value="ECO:0007669"/>
    <property type="project" value="InterPro"/>
</dbReference>
<dbReference type="InterPro" id="IPR007867">
    <property type="entry name" value="GMC_OxRtase_C"/>
</dbReference>
<evidence type="ECO:0000256" key="7">
    <source>
        <dbReference type="ARBA" id="ARBA00022692"/>
    </source>
</evidence>
<keyword evidence="7" id="KW-0812">Transmembrane</keyword>
<protein>
    <recommendedName>
        <fullName evidence="5">long-chain-alcohol oxidase</fullName>
        <ecNumber evidence="5">1.1.3.20</ecNumber>
    </recommendedName>
</protein>
<comment type="subcellular location">
    <subcellularLocation>
        <location evidence="3">Membrane</location>
    </subcellularLocation>
</comment>
<comment type="catalytic activity">
    <reaction evidence="1">
        <text>a long-chain primary fatty alcohol + O2 = a long-chain fatty aldehyde + H2O2</text>
        <dbReference type="Rhea" id="RHEA:22756"/>
        <dbReference type="ChEBI" id="CHEBI:15379"/>
        <dbReference type="ChEBI" id="CHEBI:16240"/>
        <dbReference type="ChEBI" id="CHEBI:17176"/>
        <dbReference type="ChEBI" id="CHEBI:77396"/>
        <dbReference type="EC" id="1.1.3.20"/>
    </reaction>
</comment>
<keyword evidence="8" id="KW-0274">FAD</keyword>
<keyword evidence="6" id="KW-0285">Flavoprotein</keyword>
<dbReference type="Proteomes" id="UP000258309">
    <property type="component" value="Unassembled WGS sequence"/>
</dbReference>